<dbReference type="OrthoDB" id="843225at2759"/>
<accession>A0A9R1VUT4</accession>
<protein>
    <recommendedName>
        <fullName evidence="1">UspA domain-containing protein</fullName>
    </recommendedName>
</protein>
<dbReference type="InterPro" id="IPR014729">
    <property type="entry name" value="Rossmann-like_a/b/a_fold"/>
</dbReference>
<evidence type="ECO:0000313" key="3">
    <source>
        <dbReference type="Proteomes" id="UP000235145"/>
    </source>
</evidence>
<name>A0A9R1VUT4_LACSA</name>
<evidence type="ECO:0000259" key="1">
    <source>
        <dbReference type="Pfam" id="PF00582"/>
    </source>
</evidence>
<dbReference type="EMBL" id="NBSK02000004">
    <property type="protein sequence ID" value="KAJ0212293.1"/>
    <property type="molecule type" value="Genomic_DNA"/>
</dbReference>
<gene>
    <name evidence="2" type="ORF">LSAT_V11C400163850</name>
</gene>
<organism evidence="2 3">
    <name type="scientific">Lactuca sativa</name>
    <name type="common">Garden lettuce</name>
    <dbReference type="NCBI Taxonomy" id="4236"/>
    <lineage>
        <taxon>Eukaryota</taxon>
        <taxon>Viridiplantae</taxon>
        <taxon>Streptophyta</taxon>
        <taxon>Embryophyta</taxon>
        <taxon>Tracheophyta</taxon>
        <taxon>Spermatophyta</taxon>
        <taxon>Magnoliopsida</taxon>
        <taxon>eudicotyledons</taxon>
        <taxon>Gunneridae</taxon>
        <taxon>Pentapetalae</taxon>
        <taxon>asterids</taxon>
        <taxon>campanulids</taxon>
        <taxon>Asterales</taxon>
        <taxon>Asteraceae</taxon>
        <taxon>Cichorioideae</taxon>
        <taxon>Cichorieae</taxon>
        <taxon>Lactucinae</taxon>
        <taxon>Lactuca</taxon>
    </lineage>
</organism>
<sequence>MAEEDVGISAIDSPMKNYKVMVAIDDSEFSEYALMWVLKNLGSTIRDSQLVIYTTRTPVDIGYLYASSWGTAELIKELKESEKKAALELLEKAKTTCTDYGIIAEGMTEVGDPKVAICNAVDKLNIQLLVVGSHGRGAVTRTLLGSVSNYCVHHANCPVLVVKKTD</sequence>
<comment type="caution">
    <text evidence="2">The sequence shown here is derived from an EMBL/GenBank/DDBJ whole genome shotgun (WGS) entry which is preliminary data.</text>
</comment>
<dbReference type="Gramene" id="rna-gnl|WGS:NBSK|LSAT_4X15860_mrna">
    <property type="protein sequence ID" value="cds-PLY64385.1"/>
    <property type="gene ID" value="gene-LSAT_4X15860"/>
</dbReference>
<dbReference type="SUPFAM" id="SSF52402">
    <property type="entry name" value="Adenine nucleotide alpha hydrolases-like"/>
    <property type="match status" value="1"/>
</dbReference>
<dbReference type="PANTHER" id="PTHR31964:SF113">
    <property type="entry name" value="USPA DOMAIN-CONTAINING PROTEIN"/>
    <property type="match status" value="1"/>
</dbReference>
<reference evidence="2 3" key="1">
    <citation type="journal article" date="2017" name="Nat. Commun.">
        <title>Genome assembly with in vitro proximity ligation data and whole-genome triplication in lettuce.</title>
        <authorList>
            <person name="Reyes-Chin-Wo S."/>
            <person name="Wang Z."/>
            <person name="Yang X."/>
            <person name="Kozik A."/>
            <person name="Arikit S."/>
            <person name="Song C."/>
            <person name="Xia L."/>
            <person name="Froenicke L."/>
            <person name="Lavelle D.O."/>
            <person name="Truco M.J."/>
            <person name="Xia R."/>
            <person name="Zhu S."/>
            <person name="Xu C."/>
            <person name="Xu H."/>
            <person name="Xu X."/>
            <person name="Cox K."/>
            <person name="Korf I."/>
            <person name="Meyers B.C."/>
            <person name="Michelmore R.W."/>
        </authorList>
    </citation>
    <scope>NUCLEOTIDE SEQUENCE [LARGE SCALE GENOMIC DNA]</scope>
    <source>
        <strain evidence="3">cv. Salinas</strain>
        <tissue evidence="2">Seedlings</tissue>
    </source>
</reference>
<dbReference type="PRINTS" id="PR01438">
    <property type="entry name" value="UNVRSLSTRESS"/>
</dbReference>
<dbReference type="Pfam" id="PF00582">
    <property type="entry name" value="Usp"/>
    <property type="match status" value="1"/>
</dbReference>
<evidence type="ECO:0000313" key="2">
    <source>
        <dbReference type="EMBL" id="KAJ0212293.1"/>
    </source>
</evidence>
<keyword evidence="3" id="KW-1185">Reference proteome</keyword>
<dbReference type="InterPro" id="IPR006015">
    <property type="entry name" value="Universal_stress_UspA"/>
</dbReference>
<proteinExistence type="predicted"/>
<dbReference type="AlphaFoldDB" id="A0A9R1VUT4"/>
<dbReference type="InterPro" id="IPR006016">
    <property type="entry name" value="UspA"/>
</dbReference>
<dbReference type="CDD" id="cd23659">
    <property type="entry name" value="USP_At3g01520-like"/>
    <property type="match status" value="1"/>
</dbReference>
<dbReference type="Gene3D" id="3.40.50.620">
    <property type="entry name" value="HUPs"/>
    <property type="match status" value="1"/>
</dbReference>
<feature type="domain" description="UspA" evidence="1">
    <location>
        <begin position="19"/>
        <end position="163"/>
    </location>
</feature>
<dbReference type="Proteomes" id="UP000235145">
    <property type="component" value="Unassembled WGS sequence"/>
</dbReference>
<dbReference type="PANTHER" id="PTHR31964">
    <property type="entry name" value="ADENINE NUCLEOTIDE ALPHA HYDROLASES-LIKE SUPERFAMILY PROTEIN"/>
    <property type="match status" value="1"/>
</dbReference>